<feature type="region of interest" description="Disordered" evidence="1">
    <location>
        <begin position="119"/>
        <end position="149"/>
    </location>
</feature>
<feature type="compositionally biased region" description="Polar residues" evidence="1">
    <location>
        <begin position="123"/>
        <end position="145"/>
    </location>
</feature>
<dbReference type="GeneID" id="116300056"/>
<feature type="compositionally biased region" description="Basic and acidic residues" evidence="1">
    <location>
        <begin position="433"/>
        <end position="488"/>
    </location>
</feature>
<feature type="region of interest" description="Disordered" evidence="1">
    <location>
        <begin position="23"/>
        <end position="91"/>
    </location>
</feature>
<proteinExistence type="predicted"/>
<evidence type="ECO:0000313" key="3">
    <source>
        <dbReference type="RefSeq" id="XP_031564679.1"/>
    </source>
</evidence>
<feature type="compositionally biased region" description="Basic and acidic residues" evidence="1">
    <location>
        <begin position="51"/>
        <end position="85"/>
    </location>
</feature>
<dbReference type="Proteomes" id="UP000515163">
    <property type="component" value="Unplaced"/>
</dbReference>
<feature type="region of interest" description="Disordered" evidence="1">
    <location>
        <begin position="387"/>
        <end position="415"/>
    </location>
</feature>
<feature type="compositionally biased region" description="Polar residues" evidence="1">
    <location>
        <begin position="24"/>
        <end position="34"/>
    </location>
</feature>
<protein>
    <submittedName>
        <fullName evidence="3">Inner centromere protein B-like</fullName>
    </submittedName>
</protein>
<feature type="compositionally biased region" description="Polar residues" evidence="1">
    <location>
        <begin position="164"/>
        <end position="176"/>
    </location>
</feature>
<keyword evidence="2" id="KW-1185">Reference proteome</keyword>
<evidence type="ECO:0000313" key="2">
    <source>
        <dbReference type="Proteomes" id="UP000515163"/>
    </source>
</evidence>
<feature type="region of interest" description="Disordered" evidence="1">
    <location>
        <begin position="433"/>
        <end position="499"/>
    </location>
</feature>
<reference evidence="3" key="1">
    <citation type="submission" date="2025-08" db="UniProtKB">
        <authorList>
            <consortium name="RefSeq"/>
        </authorList>
    </citation>
    <scope>IDENTIFICATION</scope>
    <source>
        <tissue evidence="3">Tentacle</tissue>
    </source>
</reference>
<dbReference type="RefSeq" id="XP_031564679.1">
    <property type="nucleotide sequence ID" value="XM_031708819.1"/>
</dbReference>
<dbReference type="OrthoDB" id="5990183at2759"/>
<feature type="compositionally biased region" description="Polar residues" evidence="1">
    <location>
        <begin position="572"/>
        <end position="582"/>
    </location>
</feature>
<evidence type="ECO:0000256" key="1">
    <source>
        <dbReference type="SAM" id="MobiDB-lite"/>
    </source>
</evidence>
<accession>A0A6P8I7Z0</accession>
<gene>
    <name evidence="3" type="primary">LOC116300056</name>
</gene>
<dbReference type="KEGG" id="aten:116300056"/>
<dbReference type="InParanoid" id="A0A6P8I7Z0"/>
<name>A0A6P8I7Z0_ACTTE</name>
<sequence>MNTKITHNETCKVLEQGVEAVSEATMSSSSPHQRQANRHRKINNEAISNERVVEKNKQNKQSDAKEDINSDDNENHQRTSTKYEETLDSNEGSEYVILSEQQEEAKTISDMPVNGLITPPALDTSQLDTDRLSNSPITTSPTRGSQAGHLLAKRRGNEQNIYNASTTVPGISTGNESSEDNELELKTRLPSLGPQTSLTGHPLDGSEKVFQVQHRPGRKLVIRSFSAPNSPDMSPVASPRISPTSEVSTVLAEMITDTRSAPNSPLARRSIKKTFRAVGMTARFAVGAYANPPNSPVSRARVSREPIVLATPSVGNAGIKFDRYRRGSLAVGNEAFKVPVQRGKSRSVCEVTLNESLHNHLLTKAMETEERMELPWNAWIAAKRRESVSQQPTTTLAPMPENKQLQVPASPNARRRSFQQWLNEKDMEQLRQMHEQSQIEERNDAERTGRQVKGKSFEEWLEEKHRESQREKEKLKEKEEAEKSEVEKKMRRRRMSQQKYQSWLQEKELKALEEEEKLLGEAKKKLEKMKVKWEEEDEMKKKAPVAMGKVAVGRTKSCPTSNTEDGRKISRQRFSSLQVTSK</sequence>
<feature type="region of interest" description="Disordered" evidence="1">
    <location>
        <begin position="164"/>
        <end position="183"/>
    </location>
</feature>
<feature type="region of interest" description="Disordered" evidence="1">
    <location>
        <begin position="533"/>
        <end position="582"/>
    </location>
</feature>
<organism evidence="2 3">
    <name type="scientific">Actinia tenebrosa</name>
    <name type="common">Australian red waratah sea anemone</name>
    <dbReference type="NCBI Taxonomy" id="6105"/>
    <lineage>
        <taxon>Eukaryota</taxon>
        <taxon>Metazoa</taxon>
        <taxon>Cnidaria</taxon>
        <taxon>Anthozoa</taxon>
        <taxon>Hexacorallia</taxon>
        <taxon>Actiniaria</taxon>
        <taxon>Actiniidae</taxon>
        <taxon>Actinia</taxon>
    </lineage>
</organism>
<dbReference type="AlphaFoldDB" id="A0A6P8I7Z0"/>